<sequence length="811" mass="92165">MSNNRNTIKNTLNLYLKQKNYPINDRFRKSDLVLTQSKEEFLMDLKLRNEISRTNSFTFSNISSLNGSQNPVDQQMSKLVKFIQCQKSNIVRRELETLLPPLVCHLFIEMLKGKEWRPAHEFLRKYASLVGTIQDPPFQKVNGSDPSSLAPQQINFTTHQSQQHSFQRLPSTSKQPPKLTQLNIEEQKLTVFRELITNLSTVKRLEDVRENKVRSIINFRSCKYKTKIALKTLTTLNKYLSKHGHVLIIQILHVWFNMDLYELHEESNDDSSSSSSDCTITNHFDYLDVDRHNKVDRFSDPSHCDNPKDIKFSSKTRFHHSDYDAPPPMTAASDDIDDTMFGSNNKIKRLRECLHRVDSKYHKPIRIFNINYTENSLCTASVDRKLCHMAAGFEDSTVLLWSLNGYENYGRKPYQSFDDRLCQWSINNCNRILTDDLSDYECDDDVMTNLSDTYHQDETDQDKCSTSSSTRNVHNQLRLPRRQKVGNKYRRSASIRQQWEDYSAKSCSENNFSTDSQSIVLRGHRNAVTDVMFGRKDDVLLSVSRDKTLRLWKADAYTCACVYRGHEYPIWCIDENSNGCYAATGSRDTTARLWSYERKFPVKVYAGHTQDVDCIAFHPNGNYFATGSTDTTIRMWCVTTGKLLRIFTECHLPVNSISFSPDGKLLAAAGDETKIRVFDLAAGQQLIDLKNHTASVKSLSWSSNSKKLMSGCADGSFYIWNINNLGSSSLNSSSSNTKDTKSSPALAGPSNSKYSTTTTGESSKTSSTPSSSSNTSSISSSLVQSNSTGCKRIVKVFFHGPDELVHAIGND</sequence>
<accession>A0A1J1IUL2</accession>
<proteinExistence type="inferred from homology"/>
<dbReference type="InterPro" id="IPR015943">
    <property type="entry name" value="WD40/YVTN_repeat-like_dom_sf"/>
</dbReference>
<keyword evidence="3" id="KW-0539">Nucleus</keyword>
<dbReference type="OrthoDB" id="10266330at2759"/>
<comment type="subcellular location">
    <subcellularLocation>
        <location evidence="1">Nucleus</location>
    </subcellularLocation>
</comment>
<dbReference type="Gene3D" id="1.25.40.500">
    <property type="entry name" value="TFIID subunit TAF5, NTD2 domain"/>
    <property type="match status" value="1"/>
</dbReference>
<evidence type="ECO:0000256" key="1">
    <source>
        <dbReference type="ARBA" id="ARBA00004123"/>
    </source>
</evidence>
<dbReference type="SMART" id="SM00320">
    <property type="entry name" value="WD40"/>
    <property type="match status" value="6"/>
</dbReference>
<feature type="repeat" description="WD" evidence="4">
    <location>
        <begin position="605"/>
        <end position="646"/>
    </location>
</feature>
<dbReference type="Gene3D" id="2.130.10.10">
    <property type="entry name" value="YVTN repeat-like/Quinoprotein amine dehydrogenase"/>
    <property type="match status" value="2"/>
</dbReference>
<evidence type="ECO:0000256" key="2">
    <source>
        <dbReference type="ARBA" id="ARBA00009435"/>
    </source>
</evidence>
<dbReference type="InterPro" id="IPR036322">
    <property type="entry name" value="WD40_repeat_dom_sf"/>
</dbReference>
<evidence type="ECO:0000256" key="4">
    <source>
        <dbReference type="PROSITE-ProRule" id="PRU00221"/>
    </source>
</evidence>
<protein>
    <submittedName>
        <fullName evidence="6">CLUMA_CG016996, isoform A</fullName>
    </submittedName>
</protein>
<name>A0A1J1IUL2_9DIPT</name>
<dbReference type="SUPFAM" id="SSF50978">
    <property type="entry name" value="WD40 repeat-like"/>
    <property type="match status" value="1"/>
</dbReference>
<feature type="region of interest" description="Disordered" evidence="5">
    <location>
        <begin position="730"/>
        <end position="779"/>
    </location>
</feature>
<dbReference type="EMBL" id="CVRI01000060">
    <property type="protein sequence ID" value="CRL03871.1"/>
    <property type="molecule type" value="Genomic_DNA"/>
</dbReference>
<dbReference type="STRING" id="568069.A0A1J1IUL2"/>
<dbReference type="PROSITE" id="PS50294">
    <property type="entry name" value="WD_REPEATS_REGION"/>
    <property type="match status" value="4"/>
</dbReference>
<organism evidence="6 7">
    <name type="scientific">Clunio marinus</name>
    <dbReference type="NCBI Taxonomy" id="568069"/>
    <lineage>
        <taxon>Eukaryota</taxon>
        <taxon>Metazoa</taxon>
        <taxon>Ecdysozoa</taxon>
        <taxon>Arthropoda</taxon>
        <taxon>Hexapoda</taxon>
        <taxon>Insecta</taxon>
        <taxon>Pterygota</taxon>
        <taxon>Neoptera</taxon>
        <taxon>Endopterygota</taxon>
        <taxon>Diptera</taxon>
        <taxon>Nematocera</taxon>
        <taxon>Chironomoidea</taxon>
        <taxon>Chironomidae</taxon>
        <taxon>Clunio</taxon>
    </lineage>
</organism>
<gene>
    <name evidence="6" type="ORF">CLUMA_CG016996</name>
</gene>
<dbReference type="InterPro" id="IPR001680">
    <property type="entry name" value="WD40_rpt"/>
</dbReference>
<dbReference type="PANTHER" id="PTHR19879:SF5">
    <property type="entry name" value="WD REPEAT-CONTAINING PROTEIN 55 HOMOLOG"/>
    <property type="match status" value="1"/>
</dbReference>
<dbReference type="InterPro" id="IPR037264">
    <property type="entry name" value="TFIID_NTD2_sf"/>
</dbReference>
<dbReference type="CDD" id="cd00200">
    <property type="entry name" value="WD40"/>
    <property type="match status" value="1"/>
</dbReference>
<reference evidence="6 7" key="1">
    <citation type="submission" date="2015-04" db="EMBL/GenBank/DDBJ databases">
        <authorList>
            <person name="Syromyatnikov M.Y."/>
            <person name="Popov V.N."/>
        </authorList>
    </citation>
    <scope>NUCLEOTIDE SEQUENCE [LARGE SCALE GENOMIC DNA]</scope>
</reference>
<dbReference type="AlphaFoldDB" id="A0A1J1IUL2"/>
<dbReference type="PANTHER" id="PTHR19879">
    <property type="entry name" value="TRANSCRIPTION INITIATION FACTOR TFIID"/>
    <property type="match status" value="1"/>
</dbReference>
<dbReference type="PROSITE" id="PS50082">
    <property type="entry name" value="WD_REPEATS_2"/>
    <property type="match status" value="5"/>
</dbReference>
<keyword evidence="4" id="KW-0853">WD repeat</keyword>
<dbReference type="SUPFAM" id="SSF160897">
    <property type="entry name" value="Taf5 N-terminal domain-like"/>
    <property type="match status" value="1"/>
</dbReference>
<feature type="repeat" description="WD" evidence="4">
    <location>
        <begin position="563"/>
        <end position="604"/>
    </location>
</feature>
<feature type="compositionally biased region" description="Low complexity" evidence="5">
    <location>
        <begin position="752"/>
        <end position="779"/>
    </location>
</feature>
<dbReference type="GO" id="GO:0005634">
    <property type="term" value="C:nucleus"/>
    <property type="evidence" value="ECO:0007669"/>
    <property type="project" value="UniProtKB-SubCell"/>
</dbReference>
<dbReference type="Pfam" id="PF00400">
    <property type="entry name" value="WD40"/>
    <property type="match status" value="5"/>
</dbReference>
<evidence type="ECO:0000313" key="7">
    <source>
        <dbReference type="Proteomes" id="UP000183832"/>
    </source>
</evidence>
<feature type="repeat" description="WD" evidence="4">
    <location>
        <begin position="689"/>
        <end position="724"/>
    </location>
</feature>
<feature type="repeat" description="WD" evidence="4">
    <location>
        <begin position="521"/>
        <end position="553"/>
    </location>
</feature>
<dbReference type="Proteomes" id="UP000183832">
    <property type="component" value="Unassembled WGS sequence"/>
</dbReference>
<evidence type="ECO:0000256" key="5">
    <source>
        <dbReference type="SAM" id="MobiDB-lite"/>
    </source>
</evidence>
<comment type="similarity">
    <text evidence="2">Belongs to the WD repeat TAF5 family.</text>
</comment>
<evidence type="ECO:0000313" key="6">
    <source>
        <dbReference type="EMBL" id="CRL03871.1"/>
    </source>
</evidence>
<evidence type="ECO:0000256" key="3">
    <source>
        <dbReference type="ARBA" id="ARBA00023242"/>
    </source>
</evidence>
<feature type="repeat" description="WD" evidence="4">
    <location>
        <begin position="654"/>
        <end position="688"/>
    </location>
</feature>
<keyword evidence="7" id="KW-1185">Reference proteome</keyword>